<keyword evidence="2" id="KW-1185">Reference proteome</keyword>
<evidence type="ECO:0000313" key="2">
    <source>
        <dbReference type="Proteomes" id="UP000798662"/>
    </source>
</evidence>
<sequence>MAFAPAAVPLAARRPLASPHYRRRRGGSGGGGLLRHIERRSPAWLAAAMPPAEAAAGAPGTAPPPPPPPPPLPPTLTAASASAPVAAGAAAAATATAAPSPPTTPLPASTTSRTVRFPNDVGDTLVGTLAVPPGATRAAVLCHGFRDSKAAPLLAEVAARLAAEGVASLRLDFRGCGESGGEWAFGNYAQEAADVAAAVAWLHSGGGGGGSGDSGIANDGSGGGGGGDDAGRRWSVDAVAGHSKGAGSVLLFASKTAYPGLVVNIAGRFHMREGVRRRLGEDRWAALWRNGAVAMPGYTVTRESVEARFALDMGAVAASLSPEATLLTIHGDADEVIPVADAAAYAGVVPLGAHHTACILEGACHKFVDYRPAVATAIVDAFVGRFG</sequence>
<organism evidence="1 2">
    <name type="scientific">Pyropia yezoensis</name>
    <name type="common">Susabi-nori</name>
    <name type="synonym">Porphyra yezoensis</name>
    <dbReference type="NCBI Taxonomy" id="2788"/>
    <lineage>
        <taxon>Eukaryota</taxon>
        <taxon>Rhodophyta</taxon>
        <taxon>Bangiophyceae</taxon>
        <taxon>Bangiales</taxon>
        <taxon>Bangiaceae</taxon>
        <taxon>Pyropia</taxon>
    </lineage>
</organism>
<accession>A0ACC3BR69</accession>
<proteinExistence type="predicted"/>
<evidence type="ECO:0000313" key="1">
    <source>
        <dbReference type="EMBL" id="KAK1860491.1"/>
    </source>
</evidence>
<protein>
    <submittedName>
        <fullName evidence="1">Uncharacterized protein</fullName>
    </submittedName>
</protein>
<dbReference type="Proteomes" id="UP000798662">
    <property type="component" value="Chromosome 1"/>
</dbReference>
<dbReference type="EMBL" id="CM020618">
    <property type="protein sequence ID" value="KAK1860491.1"/>
    <property type="molecule type" value="Genomic_DNA"/>
</dbReference>
<name>A0ACC3BR69_PYRYE</name>
<gene>
    <name evidence="1" type="ORF">I4F81_003080</name>
</gene>
<comment type="caution">
    <text evidence="1">The sequence shown here is derived from an EMBL/GenBank/DDBJ whole genome shotgun (WGS) entry which is preliminary data.</text>
</comment>
<reference evidence="1" key="1">
    <citation type="submission" date="2019-11" db="EMBL/GenBank/DDBJ databases">
        <title>Nori genome reveals adaptations in red seaweeds to the harsh intertidal environment.</title>
        <authorList>
            <person name="Wang D."/>
            <person name="Mao Y."/>
        </authorList>
    </citation>
    <scope>NUCLEOTIDE SEQUENCE</scope>
    <source>
        <tissue evidence="1">Gametophyte</tissue>
    </source>
</reference>